<evidence type="ECO:0000313" key="11">
    <source>
        <dbReference type="EMBL" id="ROT67843.1"/>
    </source>
</evidence>
<dbReference type="InterPro" id="IPR013106">
    <property type="entry name" value="Ig_V-set"/>
</dbReference>
<dbReference type="InterPro" id="IPR036179">
    <property type="entry name" value="Ig-like_dom_sf"/>
</dbReference>
<keyword evidence="12" id="KW-1185">Reference proteome</keyword>
<keyword evidence="2" id="KW-1003">Cell membrane</keyword>
<dbReference type="GO" id="GO:0043005">
    <property type="term" value="C:neuron projection"/>
    <property type="evidence" value="ECO:0007669"/>
    <property type="project" value="TreeGrafter"/>
</dbReference>
<evidence type="ECO:0000313" key="12">
    <source>
        <dbReference type="Proteomes" id="UP000283509"/>
    </source>
</evidence>
<dbReference type="SMART" id="SM00406">
    <property type="entry name" value="IGv"/>
    <property type="match status" value="1"/>
</dbReference>
<evidence type="ECO:0000256" key="4">
    <source>
        <dbReference type="ARBA" id="ARBA00022737"/>
    </source>
</evidence>
<name>A0A423SUL4_PENVA</name>
<feature type="domain" description="Ig-like" evidence="10">
    <location>
        <begin position="172"/>
        <end position="256"/>
    </location>
</feature>
<feature type="domain" description="Ig-like" evidence="10">
    <location>
        <begin position="71"/>
        <end position="164"/>
    </location>
</feature>
<organism evidence="11 12">
    <name type="scientific">Penaeus vannamei</name>
    <name type="common">Whiteleg shrimp</name>
    <name type="synonym">Litopenaeus vannamei</name>
    <dbReference type="NCBI Taxonomy" id="6689"/>
    <lineage>
        <taxon>Eukaryota</taxon>
        <taxon>Metazoa</taxon>
        <taxon>Ecdysozoa</taxon>
        <taxon>Arthropoda</taxon>
        <taxon>Crustacea</taxon>
        <taxon>Multicrustacea</taxon>
        <taxon>Malacostraca</taxon>
        <taxon>Eumalacostraca</taxon>
        <taxon>Eucarida</taxon>
        <taxon>Decapoda</taxon>
        <taxon>Dendrobranchiata</taxon>
        <taxon>Penaeoidea</taxon>
        <taxon>Penaeidae</taxon>
        <taxon>Penaeus</taxon>
    </lineage>
</organism>
<evidence type="ECO:0000259" key="10">
    <source>
        <dbReference type="PROSITE" id="PS50835"/>
    </source>
</evidence>
<evidence type="ECO:0000256" key="6">
    <source>
        <dbReference type="ARBA" id="ARBA00023157"/>
    </source>
</evidence>
<keyword evidence="4" id="KW-0677">Repeat</keyword>
<protein>
    <submittedName>
        <fullName evidence="11">Putative neurotrimin-like isoform X3</fullName>
    </submittedName>
</protein>
<keyword evidence="6" id="KW-1015">Disulfide bond</keyword>
<dbReference type="InterPro" id="IPR007110">
    <property type="entry name" value="Ig-like_dom"/>
</dbReference>
<proteinExistence type="predicted"/>
<dbReference type="SMART" id="SM00408">
    <property type="entry name" value="IGc2"/>
    <property type="match status" value="2"/>
</dbReference>
<sequence length="264" mass="29558">MQAKPPPSKADADPAAHSQGGSHGRNTQKFIDHSNPGERRPIRRRHVLKDRRYRRDDEITLDTSMFLKESPYFEIPVQNVTARVGRTAKLTCVVENLGHFKVAWGYKVTGAVLTVATQVITKNTRISVQREQQSTWVLTISNVTMKDQGDYWCQVNTSPPRSISGYLSVVEPPVMEGGNEEVTITSGEVANLTCRARGTPTPTIRWIREDYDRIRINATYFASDYIGSSLLLRTVNHRSAAGYLCIASNGHPPSISRRVIVHVK</sequence>
<keyword evidence="3" id="KW-0732">Signal</keyword>
<evidence type="ECO:0000256" key="8">
    <source>
        <dbReference type="ARBA" id="ARBA00023319"/>
    </source>
</evidence>
<comment type="subcellular location">
    <subcellularLocation>
        <location evidence="1">Cell membrane</location>
    </subcellularLocation>
</comment>
<dbReference type="InterPro" id="IPR003598">
    <property type="entry name" value="Ig_sub2"/>
</dbReference>
<dbReference type="AlphaFoldDB" id="A0A423SUL4"/>
<dbReference type="Gene3D" id="2.60.40.10">
    <property type="entry name" value="Immunoglobulins"/>
    <property type="match status" value="2"/>
</dbReference>
<feature type="compositionally biased region" description="Basic and acidic residues" evidence="9">
    <location>
        <begin position="30"/>
        <end position="40"/>
    </location>
</feature>
<comment type="caution">
    <text evidence="11">The sequence shown here is derived from an EMBL/GenBank/DDBJ whole genome shotgun (WGS) entry which is preliminary data.</text>
</comment>
<dbReference type="FunFam" id="2.60.40.10:FF:000328">
    <property type="entry name" value="CLUMA_CG000981, isoform A"/>
    <property type="match status" value="1"/>
</dbReference>
<evidence type="ECO:0000256" key="2">
    <source>
        <dbReference type="ARBA" id="ARBA00022475"/>
    </source>
</evidence>
<dbReference type="Proteomes" id="UP000283509">
    <property type="component" value="Unassembled WGS sequence"/>
</dbReference>
<dbReference type="EMBL" id="QCYY01002749">
    <property type="protein sequence ID" value="ROT67843.1"/>
    <property type="molecule type" value="Genomic_DNA"/>
</dbReference>
<gene>
    <name evidence="11" type="ORF">C7M84_014057</name>
</gene>
<reference evidence="11 12" key="2">
    <citation type="submission" date="2019-01" db="EMBL/GenBank/DDBJ databases">
        <title>The decoding of complex shrimp genome reveals the adaptation for benthos swimmer, frequently molting mechanism and breeding impact on genome.</title>
        <authorList>
            <person name="Sun Y."/>
            <person name="Gao Y."/>
            <person name="Yu Y."/>
        </authorList>
    </citation>
    <scope>NUCLEOTIDE SEQUENCE [LARGE SCALE GENOMIC DNA]</scope>
    <source>
        <tissue evidence="11">Muscle</tissue>
    </source>
</reference>
<dbReference type="GO" id="GO:0005886">
    <property type="term" value="C:plasma membrane"/>
    <property type="evidence" value="ECO:0007669"/>
    <property type="project" value="UniProtKB-SubCell"/>
</dbReference>
<dbReference type="SMART" id="SM00409">
    <property type="entry name" value="IG"/>
    <property type="match status" value="2"/>
</dbReference>
<feature type="region of interest" description="Disordered" evidence="9">
    <location>
        <begin position="1"/>
        <end position="45"/>
    </location>
</feature>
<accession>A0A423SUL4</accession>
<evidence type="ECO:0000256" key="1">
    <source>
        <dbReference type="ARBA" id="ARBA00004236"/>
    </source>
</evidence>
<dbReference type="OrthoDB" id="10012075at2759"/>
<evidence type="ECO:0000256" key="3">
    <source>
        <dbReference type="ARBA" id="ARBA00022729"/>
    </source>
</evidence>
<dbReference type="PANTHER" id="PTHR12231">
    <property type="entry name" value="CTX-RELATED TYPE I TRANSMEMBRANE PROTEIN"/>
    <property type="match status" value="1"/>
</dbReference>
<evidence type="ECO:0000256" key="7">
    <source>
        <dbReference type="ARBA" id="ARBA00023180"/>
    </source>
</evidence>
<keyword evidence="5" id="KW-0472">Membrane</keyword>
<dbReference type="SUPFAM" id="SSF48726">
    <property type="entry name" value="Immunoglobulin"/>
    <property type="match status" value="2"/>
</dbReference>
<dbReference type="PROSITE" id="PS50835">
    <property type="entry name" value="IG_LIKE"/>
    <property type="match status" value="2"/>
</dbReference>
<dbReference type="InterPro" id="IPR051170">
    <property type="entry name" value="Neural/epithelial_adhesion"/>
</dbReference>
<reference evidence="11 12" key="1">
    <citation type="submission" date="2018-04" db="EMBL/GenBank/DDBJ databases">
        <authorList>
            <person name="Zhang X."/>
            <person name="Yuan J."/>
            <person name="Li F."/>
            <person name="Xiang J."/>
        </authorList>
    </citation>
    <scope>NUCLEOTIDE SEQUENCE [LARGE SCALE GENOMIC DNA]</scope>
    <source>
        <tissue evidence="11">Muscle</tissue>
    </source>
</reference>
<dbReference type="Pfam" id="PF07686">
    <property type="entry name" value="V-set"/>
    <property type="match status" value="1"/>
</dbReference>
<dbReference type="Pfam" id="PF13927">
    <property type="entry name" value="Ig_3"/>
    <property type="match status" value="1"/>
</dbReference>
<keyword evidence="8" id="KW-0393">Immunoglobulin domain</keyword>
<dbReference type="InterPro" id="IPR013783">
    <property type="entry name" value="Ig-like_fold"/>
</dbReference>
<dbReference type="InterPro" id="IPR003599">
    <property type="entry name" value="Ig_sub"/>
</dbReference>
<keyword evidence="7" id="KW-0325">Glycoprotein</keyword>
<evidence type="ECO:0000256" key="9">
    <source>
        <dbReference type="SAM" id="MobiDB-lite"/>
    </source>
</evidence>
<evidence type="ECO:0000256" key="5">
    <source>
        <dbReference type="ARBA" id="ARBA00023136"/>
    </source>
</evidence>
<dbReference type="PANTHER" id="PTHR12231:SF157">
    <property type="entry name" value="DPR-INTERACTING PROTEIN EPSILON-RELATED"/>
    <property type="match status" value="1"/>
</dbReference>